<protein>
    <submittedName>
        <fullName evidence="1">Uncharacterized protein</fullName>
    </submittedName>
</protein>
<accession>A0A2C9UUP4</accession>
<gene>
    <name evidence="1" type="ORF">MANES_12G093000</name>
</gene>
<dbReference type="EMBL" id="CM004398">
    <property type="protein sequence ID" value="OAY35340.1"/>
    <property type="molecule type" value="Genomic_DNA"/>
</dbReference>
<sequence length="42" mass="4936">MMEPGSILNYCVKSTFSFPLNFFVSFHDLTKSQCILQFYFCT</sequence>
<organism evidence="1">
    <name type="scientific">Manihot esculenta</name>
    <name type="common">Cassava</name>
    <name type="synonym">Jatropha manihot</name>
    <dbReference type="NCBI Taxonomy" id="3983"/>
    <lineage>
        <taxon>Eukaryota</taxon>
        <taxon>Viridiplantae</taxon>
        <taxon>Streptophyta</taxon>
        <taxon>Embryophyta</taxon>
        <taxon>Tracheophyta</taxon>
        <taxon>Spermatophyta</taxon>
        <taxon>Magnoliopsida</taxon>
        <taxon>eudicotyledons</taxon>
        <taxon>Gunneridae</taxon>
        <taxon>Pentapetalae</taxon>
        <taxon>rosids</taxon>
        <taxon>fabids</taxon>
        <taxon>Malpighiales</taxon>
        <taxon>Euphorbiaceae</taxon>
        <taxon>Crotonoideae</taxon>
        <taxon>Manihoteae</taxon>
        <taxon>Manihot</taxon>
    </lineage>
</organism>
<name>A0A2C9UUP4_MANES</name>
<proteinExistence type="predicted"/>
<reference evidence="1" key="1">
    <citation type="submission" date="2016-02" db="EMBL/GenBank/DDBJ databases">
        <title>WGS assembly of Manihot esculenta.</title>
        <authorList>
            <person name="Bredeson J.V."/>
            <person name="Prochnik S.E."/>
            <person name="Lyons J.B."/>
            <person name="Schmutz J."/>
            <person name="Grimwood J."/>
            <person name="Vrebalov J."/>
            <person name="Bart R.S."/>
            <person name="Amuge T."/>
            <person name="Ferguson M.E."/>
            <person name="Green R."/>
            <person name="Putnam N."/>
            <person name="Stites J."/>
            <person name="Rounsley S."/>
            <person name="Rokhsar D.S."/>
        </authorList>
    </citation>
    <scope>NUCLEOTIDE SEQUENCE [LARGE SCALE GENOMIC DNA]</scope>
    <source>
        <tissue evidence="1">Leaf</tissue>
    </source>
</reference>
<dbReference type="AlphaFoldDB" id="A0A2C9UUP4"/>
<evidence type="ECO:0000313" key="1">
    <source>
        <dbReference type="EMBL" id="OAY35340.1"/>
    </source>
</evidence>